<name>A0ABY1NQW8_9HYPH</name>
<dbReference type="Pfam" id="PF13279">
    <property type="entry name" value="4HBT_2"/>
    <property type="match status" value="1"/>
</dbReference>
<dbReference type="EMBL" id="FXTT01000002">
    <property type="protein sequence ID" value="SMP14744.1"/>
    <property type="molecule type" value="Genomic_DNA"/>
</dbReference>
<dbReference type="PANTHER" id="PTHR31793:SF27">
    <property type="entry name" value="NOVEL THIOESTERASE SUPERFAMILY DOMAIN AND SAPOSIN A-TYPE DOMAIN CONTAINING PROTEIN (0610012H03RIK)"/>
    <property type="match status" value="1"/>
</dbReference>
<evidence type="ECO:0000313" key="3">
    <source>
        <dbReference type="EMBL" id="SMP14744.1"/>
    </source>
</evidence>
<evidence type="ECO:0000256" key="2">
    <source>
        <dbReference type="ARBA" id="ARBA00022801"/>
    </source>
</evidence>
<organism evidence="3 4">
    <name type="scientific">Roseibium denhamense</name>
    <dbReference type="NCBI Taxonomy" id="76305"/>
    <lineage>
        <taxon>Bacteria</taxon>
        <taxon>Pseudomonadati</taxon>
        <taxon>Pseudomonadota</taxon>
        <taxon>Alphaproteobacteria</taxon>
        <taxon>Hyphomicrobiales</taxon>
        <taxon>Stappiaceae</taxon>
        <taxon>Roseibium</taxon>
    </lineage>
</organism>
<dbReference type="PANTHER" id="PTHR31793">
    <property type="entry name" value="4-HYDROXYBENZOYL-COA THIOESTERASE FAMILY MEMBER"/>
    <property type="match status" value="1"/>
</dbReference>
<evidence type="ECO:0000256" key="1">
    <source>
        <dbReference type="ARBA" id="ARBA00005953"/>
    </source>
</evidence>
<dbReference type="GO" id="GO:0016787">
    <property type="term" value="F:hydrolase activity"/>
    <property type="evidence" value="ECO:0007669"/>
    <property type="project" value="UniProtKB-KW"/>
</dbReference>
<keyword evidence="2 3" id="KW-0378">Hydrolase</keyword>
<comment type="caution">
    <text evidence="3">The sequence shown here is derived from an EMBL/GenBank/DDBJ whole genome shotgun (WGS) entry which is preliminary data.</text>
</comment>
<keyword evidence="4" id="KW-1185">Reference proteome</keyword>
<dbReference type="InterPro" id="IPR050563">
    <property type="entry name" value="4-hydroxybenzoyl-CoA_TE"/>
</dbReference>
<dbReference type="CDD" id="cd00586">
    <property type="entry name" value="4HBT"/>
    <property type="match status" value="1"/>
</dbReference>
<dbReference type="InterPro" id="IPR029069">
    <property type="entry name" value="HotDog_dom_sf"/>
</dbReference>
<gene>
    <name evidence="3" type="ORF">SAMN06265374_1472</name>
</gene>
<sequence length="140" mass="15576">MTHLNAISDFPLTTTDKLRYGDTDRQGHVNNAVFATFLETGRVEFLMDDRMLDEGTAFVIARLELDYLAEVTWPGDVHIGTAVLDTGRSSFKLFQKVFQNGAAVAQAVTVIVLTNEITRKSHPLPEKARQRLADLTRPAS</sequence>
<protein>
    <submittedName>
        <fullName evidence="3">Acyl-CoA thioester hydrolase</fullName>
    </submittedName>
</protein>
<dbReference type="Gene3D" id="3.10.129.10">
    <property type="entry name" value="Hotdog Thioesterase"/>
    <property type="match status" value="1"/>
</dbReference>
<dbReference type="Proteomes" id="UP001157914">
    <property type="component" value="Unassembled WGS sequence"/>
</dbReference>
<reference evidence="3 4" key="1">
    <citation type="submission" date="2017-05" db="EMBL/GenBank/DDBJ databases">
        <authorList>
            <person name="Varghese N."/>
            <person name="Submissions S."/>
        </authorList>
    </citation>
    <scope>NUCLEOTIDE SEQUENCE [LARGE SCALE GENOMIC DNA]</scope>
    <source>
        <strain evidence="3 4">DSM 15949</strain>
    </source>
</reference>
<proteinExistence type="inferred from homology"/>
<evidence type="ECO:0000313" key="4">
    <source>
        <dbReference type="Proteomes" id="UP001157914"/>
    </source>
</evidence>
<dbReference type="SUPFAM" id="SSF54637">
    <property type="entry name" value="Thioesterase/thiol ester dehydrase-isomerase"/>
    <property type="match status" value="1"/>
</dbReference>
<accession>A0ABY1NQW8</accession>
<comment type="similarity">
    <text evidence="1">Belongs to the 4-hydroxybenzoyl-CoA thioesterase family.</text>
</comment>
<dbReference type="RefSeq" id="WP_155194343.1">
    <property type="nucleotide sequence ID" value="NZ_BAAAEA010000003.1"/>
</dbReference>